<dbReference type="RefSeq" id="WP_130630064.1">
    <property type="nucleotide sequence ID" value="NZ_CP036164.1"/>
</dbReference>
<dbReference type="NCBIfam" id="TIGR00686">
    <property type="entry name" value="phnA"/>
    <property type="match status" value="1"/>
</dbReference>
<evidence type="ECO:0000259" key="2">
    <source>
        <dbReference type="Pfam" id="PF03831"/>
    </source>
</evidence>
<dbReference type="InterPro" id="IPR013987">
    <property type="entry name" value="YjdM_N"/>
</dbReference>
<dbReference type="Gene3D" id="2.30.30.40">
    <property type="entry name" value="SH3 Domains"/>
    <property type="match status" value="1"/>
</dbReference>
<evidence type="ECO:0000313" key="4">
    <source>
        <dbReference type="EMBL" id="QBF46848.1"/>
    </source>
</evidence>
<keyword evidence="5" id="KW-1185">Reference proteome</keyword>
<dbReference type="AlphaFoldDB" id="A0A4V0ZB58"/>
<dbReference type="InterPro" id="IPR013988">
    <property type="entry name" value="YjdM_C"/>
</dbReference>
<protein>
    <submittedName>
        <fullName evidence="4">Alkylphosphonate utilization protein</fullName>
    </submittedName>
</protein>
<comment type="similarity">
    <text evidence="1">Belongs to the YjdM family.</text>
</comment>
<reference evidence="4 5" key="1">
    <citation type="submission" date="2019-02" db="EMBL/GenBank/DDBJ databases">
        <title>Genomic data mining of an Antarctic deep-sea actinobacterium, Janibacterlimosus P3-3-X1.</title>
        <authorList>
            <person name="Liao L."/>
            <person name="Chen B."/>
        </authorList>
    </citation>
    <scope>NUCLEOTIDE SEQUENCE [LARGE SCALE GENOMIC DNA]</scope>
    <source>
        <strain evidence="4 5">P3-3-X1</strain>
    </source>
</reference>
<evidence type="ECO:0000256" key="1">
    <source>
        <dbReference type="ARBA" id="ARBA00009248"/>
    </source>
</evidence>
<dbReference type="OrthoDB" id="9810131at2"/>
<feature type="domain" description="Protein YjdM C-terminal" evidence="2">
    <location>
        <begin position="50"/>
        <end position="120"/>
    </location>
</feature>
<dbReference type="KEGG" id="jli:EXU32_11665"/>
<dbReference type="InterPro" id="IPR004624">
    <property type="entry name" value="YjdM"/>
</dbReference>
<proteinExistence type="inferred from homology"/>
<dbReference type="Pfam" id="PF03831">
    <property type="entry name" value="YjdM"/>
    <property type="match status" value="1"/>
</dbReference>
<accession>A0A4V0ZB58</accession>
<dbReference type="STRING" id="1216970.GCA_001570985_01369"/>
<sequence>MSDDQLPPCPECASDLTYESGGFLACPMCAHEWTPGAQDTDAADAEPVTRDAVGNLLVDGDTVTIVKSLKVKGSGGSSLKIGTKVSGIRMIPDSGDGHDIEAKVAGFGEILLKSSVVKKA</sequence>
<dbReference type="SUPFAM" id="SSF82057">
    <property type="entry name" value="Prokaryotic SH3-related domain"/>
    <property type="match status" value="1"/>
</dbReference>
<gene>
    <name evidence="4" type="ORF">EXU32_11665</name>
</gene>
<evidence type="ECO:0000259" key="3">
    <source>
        <dbReference type="Pfam" id="PF08274"/>
    </source>
</evidence>
<dbReference type="Pfam" id="PF08274">
    <property type="entry name" value="Zn_Ribbon_YjdM"/>
    <property type="match status" value="1"/>
</dbReference>
<dbReference type="SUPFAM" id="SSF57783">
    <property type="entry name" value="Zinc beta-ribbon"/>
    <property type="match status" value="1"/>
</dbReference>
<dbReference type="Gene3D" id="2.20.25.10">
    <property type="match status" value="1"/>
</dbReference>
<dbReference type="PANTHER" id="PTHR30305:SF3">
    <property type="entry name" value="PROTEIN YJDM"/>
    <property type="match status" value="1"/>
</dbReference>
<feature type="domain" description="Protein YjdM N-terminal" evidence="3">
    <location>
        <begin position="5"/>
        <end position="34"/>
    </location>
</feature>
<evidence type="ECO:0000313" key="5">
    <source>
        <dbReference type="Proteomes" id="UP000290408"/>
    </source>
</evidence>
<organism evidence="4 5">
    <name type="scientific">Janibacter limosus</name>
    <dbReference type="NCBI Taxonomy" id="53458"/>
    <lineage>
        <taxon>Bacteria</taxon>
        <taxon>Bacillati</taxon>
        <taxon>Actinomycetota</taxon>
        <taxon>Actinomycetes</taxon>
        <taxon>Micrococcales</taxon>
        <taxon>Intrasporangiaceae</taxon>
        <taxon>Janibacter</taxon>
    </lineage>
</organism>
<dbReference type="PANTHER" id="PTHR30305">
    <property type="entry name" value="PROTEIN YJDM-RELATED"/>
    <property type="match status" value="1"/>
</dbReference>
<dbReference type="EMBL" id="CP036164">
    <property type="protein sequence ID" value="QBF46848.1"/>
    <property type="molecule type" value="Genomic_DNA"/>
</dbReference>
<name>A0A4V0ZB58_9MICO</name>
<dbReference type="Proteomes" id="UP000290408">
    <property type="component" value="Chromosome"/>
</dbReference>